<reference evidence="2 3" key="1">
    <citation type="submission" date="2019-03" db="EMBL/GenBank/DDBJ databases">
        <title>Rhodosporidium diobovatum UCD-FST 08-225 genome sequencing, assembly, and annotation.</title>
        <authorList>
            <person name="Fakankun I.U."/>
            <person name="Fristensky B."/>
            <person name="Levin D.B."/>
        </authorList>
    </citation>
    <scope>NUCLEOTIDE SEQUENCE [LARGE SCALE GENOMIC DNA]</scope>
    <source>
        <strain evidence="2 3">UCD-FST 08-225</strain>
    </source>
</reference>
<organism evidence="2 3">
    <name type="scientific">Rhodotorula diobovata</name>
    <dbReference type="NCBI Taxonomy" id="5288"/>
    <lineage>
        <taxon>Eukaryota</taxon>
        <taxon>Fungi</taxon>
        <taxon>Dikarya</taxon>
        <taxon>Basidiomycota</taxon>
        <taxon>Pucciniomycotina</taxon>
        <taxon>Microbotryomycetes</taxon>
        <taxon>Sporidiobolales</taxon>
        <taxon>Sporidiobolaceae</taxon>
        <taxon>Rhodotorula</taxon>
    </lineage>
</organism>
<feature type="compositionally biased region" description="Pro residues" evidence="1">
    <location>
        <begin position="93"/>
        <end position="106"/>
    </location>
</feature>
<evidence type="ECO:0000313" key="2">
    <source>
        <dbReference type="EMBL" id="TNY20865.1"/>
    </source>
</evidence>
<name>A0A5C5FVY7_9BASI</name>
<dbReference type="EMBL" id="SOZI01000056">
    <property type="protein sequence ID" value="TNY20865.1"/>
    <property type="molecule type" value="Genomic_DNA"/>
</dbReference>
<protein>
    <submittedName>
        <fullName evidence="2">Uncharacterized protein</fullName>
    </submittedName>
</protein>
<keyword evidence="3" id="KW-1185">Reference proteome</keyword>
<dbReference type="Proteomes" id="UP000311382">
    <property type="component" value="Unassembled WGS sequence"/>
</dbReference>
<proteinExistence type="predicted"/>
<gene>
    <name evidence="2" type="ORF">DMC30DRAFT_396634</name>
</gene>
<sequence length="204" mass="21693">MGTRLSVLQTRGGVGASPLRLMCRRRALTTVCAGRPPASPEQHRLAHGRGQGLFARRNAMTGLSGAPSTFETDPPFTREDFAAPLSGSSPEGQTPPPPYTPGSFRPPPERDARATSLSPCPSYRSDSPPHSSPPPYSPESRSHVLGGSGSPGSPVSRQRSNSFSRPEGSSPSRRPSDGSPQHSLARRLAKQRLAQSPFVPASHW</sequence>
<dbReference type="AlphaFoldDB" id="A0A5C5FVY7"/>
<evidence type="ECO:0000256" key="1">
    <source>
        <dbReference type="SAM" id="MobiDB-lite"/>
    </source>
</evidence>
<feature type="region of interest" description="Disordered" evidence="1">
    <location>
        <begin position="62"/>
        <end position="204"/>
    </location>
</feature>
<feature type="compositionally biased region" description="Low complexity" evidence="1">
    <location>
        <begin position="151"/>
        <end position="180"/>
    </location>
</feature>
<accession>A0A5C5FVY7</accession>
<evidence type="ECO:0000313" key="3">
    <source>
        <dbReference type="Proteomes" id="UP000311382"/>
    </source>
</evidence>
<comment type="caution">
    <text evidence="2">The sequence shown here is derived from an EMBL/GenBank/DDBJ whole genome shotgun (WGS) entry which is preliminary data.</text>
</comment>